<feature type="domain" description="G-patch" evidence="5">
    <location>
        <begin position="333"/>
        <end position="379"/>
    </location>
</feature>
<feature type="region of interest" description="Disordered" evidence="4">
    <location>
        <begin position="137"/>
        <end position="221"/>
    </location>
</feature>
<dbReference type="InterPro" id="IPR000467">
    <property type="entry name" value="G_patch_dom"/>
</dbReference>
<dbReference type="GO" id="GO:0000398">
    <property type="term" value="P:mRNA splicing, via spliceosome"/>
    <property type="evidence" value="ECO:0007669"/>
    <property type="project" value="InterPro"/>
</dbReference>
<dbReference type="Pfam" id="PF16200">
    <property type="entry name" value="Band_7_C"/>
    <property type="match status" value="1"/>
</dbReference>
<evidence type="ECO:0000259" key="5">
    <source>
        <dbReference type="PROSITE" id="PS50174"/>
    </source>
</evidence>
<reference evidence="6 7" key="1">
    <citation type="journal article" date="2018" name="PLoS Genet.">
        <title>Population sequencing reveals clonal diversity and ancestral inbreeding in the grapevine cultivar Chardonnay.</title>
        <authorList>
            <person name="Roach M.J."/>
            <person name="Johnson D.L."/>
            <person name="Bohlmann J."/>
            <person name="van Vuuren H.J."/>
            <person name="Jones S.J."/>
            <person name="Pretorius I.S."/>
            <person name="Schmidt S.A."/>
            <person name="Borneman A.R."/>
        </authorList>
    </citation>
    <scope>NUCLEOTIDE SEQUENCE [LARGE SCALE GENOMIC DNA]</scope>
    <source>
        <strain evidence="7">cv. Chardonnay</strain>
        <tissue evidence="6">Leaf</tissue>
    </source>
</reference>
<dbReference type="PANTHER" id="PTHR15818">
    <property type="entry name" value="G PATCH AND KOW-CONTAINING"/>
    <property type="match status" value="1"/>
</dbReference>
<feature type="compositionally biased region" description="Basic and acidic residues" evidence="4">
    <location>
        <begin position="398"/>
        <end position="476"/>
    </location>
</feature>
<dbReference type="GO" id="GO:0005634">
    <property type="term" value="C:nucleus"/>
    <property type="evidence" value="ECO:0007669"/>
    <property type="project" value="UniProtKB-SubCell"/>
</dbReference>
<organism evidence="6 7">
    <name type="scientific">Vitis vinifera</name>
    <name type="common">Grape</name>
    <dbReference type="NCBI Taxonomy" id="29760"/>
    <lineage>
        <taxon>Eukaryota</taxon>
        <taxon>Viridiplantae</taxon>
        <taxon>Streptophyta</taxon>
        <taxon>Embryophyta</taxon>
        <taxon>Tracheophyta</taxon>
        <taxon>Spermatophyta</taxon>
        <taxon>Magnoliopsida</taxon>
        <taxon>eudicotyledons</taxon>
        <taxon>Gunneridae</taxon>
        <taxon>Pentapetalae</taxon>
        <taxon>rosids</taxon>
        <taxon>Vitales</taxon>
        <taxon>Vitaceae</taxon>
        <taxon>Viteae</taxon>
        <taxon>Vitis</taxon>
    </lineage>
</organism>
<gene>
    <name evidence="6" type="primary">MOS2_0</name>
    <name evidence="6" type="ORF">CK203_079569</name>
</gene>
<dbReference type="AlphaFoldDB" id="A0A438EWD1"/>
<dbReference type="OrthoDB" id="434619at2759"/>
<dbReference type="PANTHER" id="PTHR15818:SF2">
    <property type="entry name" value="G-PATCH DOMAIN AND KOW MOTIFS-CONTAINING PROTEIN"/>
    <property type="match status" value="1"/>
</dbReference>
<comment type="caution">
    <text evidence="6">The sequence shown here is derived from an EMBL/GenBank/DDBJ whole genome shotgun (WGS) entry which is preliminary data.</text>
</comment>
<dbReference type="InterPro" id="IPR045166">
    <property type="entry name" value="Spp2-like"/>
</dbReference>
<feature type="region of interest" description="Disordered" evidence="4">
    <location>
        <begin position="379"/>
        <end position="476"/>
    </location>
</feature>
<proteinExistence type="inferred from homology"/>
<evidence type="ECO:0000313" key="6">
    <source>
        <dbReference type="EMBL" id="RVW52031.1"/>
    </source>
</evidence>
<dbReference type="GO" id="GO:0003676">
    <property type="term" value="F:nucleic acid binding"/>
    <property type="evidence" value="ECO:0007669"/>
    <property type="project" value="InterPro"/>
</dbReference>
<dbReference type="Proteomes" id="UP000288805">
    <property type="component" value="Unassembled WGS sequence"/>
</dbReference>
<accession>A0A438EWD1</accession>
<evidence type="ECO:0000256" key="4">
    <source>
        <dbReference type="SAM" id="MobiDB-lite"/>
    </source>
</evidence>
<evidence type="ECO:0000256" key="3">
    <source>
        <dbReference type="ARBA" id="ARBA00023242"/>
    </source>
</evidence>
<dbReference type="Pfam" id="PF25088">
    <property type="entry name" value="GPKOW_C"/>
    <property type="match status" value="1"/>
</dbReference>
<evidence type="ECO:0000256" key="1">
    <source>
        <dbReference type="ARBA" id="ARBA00004123"/>
    </source>
</evidence>
<dbReference type="Pfam" id="PF12656">
    <property type="entry name" value="G-patch_2"/>
    <property type="match status" value="1"/>
</dbReference>
<dbReference type="Gene3D" id="2.30.30.140">
    <property type="match status" value="1"/>
</dbReference>
<sequence>MEWGFGRQLEMDERLSKLKLVFRLAQGTSWGPRFSRQFNDWELEEVEAFLGGEAEAILARSQATARGIEMVSRALKESGGVEAASLRIAEQYIQAFSMIAKEGTTMLLPSTASNPANMIGQALTIYKSLVGNVNGDALSKDSHPGSLGNIKGDTSSGETGARSPATPRGSDAAPQTREKADTARFGGPEFSLQSSRKEAKRQRSDDDAPRHEYVTEFDASKTLADTQTKRLIVPPKENEWRPEKKMKNLDLPLQSTTESTDIRFELESSDAAAGDSSVSYGLNIRENSKSENEVAAASHPDESVEATLLKKLKQDLRRLPDDQTLEDFAEVPVEGFGAALLAGYGWTEGRGIGRNAKEDVKIVEYNRSFAKQGFAFFSSAQKENSDSSGKIRANNAAESKEDENLKKSKDERRRDEKRDSLTIHRERREKEDKRRREEGPRGERLKHENGLSKKSSSRREEERSSRREEERTSRREVGKITPWLTSHIRVRVISKDFKGGRFYLKKAEILDVVGPTTCDISMDESRELIQGVDQELLETALPRRGGPVLVLFGKHKGAYGSLVERDSEQETGVVRDADSHALLNVRLEQIAEYVGDPSYIGY</sequence>
<evidence type="ECO:0000313" key="7">
    <source>
        <dbReference type="Proteomes" id="UP000288805"/>
    </source>
</evidence>
<dbReference type="PROSITE" id="PS50174">
    <property type="entry name" value="G_PATCH"/>
    <property type="match status" value="1"/>
</dbReference>
<feature type="compositionally biased region" description="Basic and acidic residues" evidence="4">
    <location>
        <begin position="195"/>
        <end position="214"/>
    </location>
</feature>
<keyword evidence="3" id="KW-0539">Nucleus</keyword>
<protein>
    <submittedName>
        <fullName evidence="6">Protein MOS2</fullName>
    </submittedName>
</protein>
<dbReference type="InterPro" id="IPR032435">
    <property type="entry name" value="STML2-like_C"/>
</dbReference>
<dbReference type="InterPro" id="IPR026822">
    <property type="entry name" value="Spp2/MOS2_G-patch"/>
</dbReference>
<comment type="similarity">
    <text evidence="2">Belongs to the band 7/mec-2 family.</text>
</comment>
<dbReference type="EMBL" id="QGNW01001175">
    <property type="protein sequence ID" value="RVW52031.1"/>
    <property type="molecule type" value="Genomic_DNA"/>
</dbReference>
<evidence type="ECO:0000256" key="2">
    <source>
        <dbReference type="ARBA" id="ARBA00008164"/>
    </source>
</evidence>
<name>A0A438EWD1_VITVI</name>
<comment type="subcellular location">
    <subcellularLocation>
        <location evidence="1">Nucleus</location>
    </subcellularLocation>
</comment>
<feature type="compositionally biased region" description="Polar residues" evidence="4">
    <location>
        <begin position="379"/>
        <end position="388"/>
    </location>
</feature>